<name>A0AAU9ICJ1_9CILI</name>
<accession>A0AAU9ICJ1</accession>
<feature type="transmembrane region" description="Helical" evidence="1">
    <location>
        <begin position="21"/>
        <end position="43"/>
    </location>
</feature>
<comment type="caution">
    <text evidence="2">The sequence shown here is derived from an EMBL/GenBank/DDBJ whole genome shotgun (WGS) entry which is preliminary data.</text>
</comment>
<protein>
    <submittedName>
        <fullName evidence="2">Uncharacterized protein</fullName>
    </submittedName>
</protein>
<keyword evidence="1" id="KW-1133">Transmembrane helix</keyword>
<evidence type="ECO:0000313" key="2">
    <source>
        <dbReference type="EMBL" id="CAG9311096.1"/>
    </source>
</evidence>
<keyword evidence="1" id="KW-0812">Transmembrane</keyword>
<keyword evidence="1" id="KW-0472">Membrane</keyword>
<sequence>MKFNSDIIKENKYKIRIIIMIKVHQMSLAIVVAELIALVLSNFEPWDSNYIYLYCSLLASGHLWCLIGKLNSLRNSTKFDSDWCIEVQGPSENKKVEWFPLTPV</sequence>
<dbReference type="Proteomes" id="UP001162131">
    <property type="component" value="Unassembled WGS sequence"/>
</dbReference>
<feature type="transmembrane region" description="Helical" evidence="1">
    <location>
        <begin position="49"/>
        <end position="67"/>
    </location>
</feature>
<proteinExistence type="predicted"/>
<keyword evidence="3" id="KW-1185">Reference proteome</keyword>
<evidence type="ECO:0000313" key="3">
    <source>
        <dbReference type="Proteomes" id="UP001162131"/>
    </source>
</evidence>
<gene>
    <name evidence="2" type="ORF">BSTOLATCC_MIC2798</name>
</gene>
<organism evidence="2 3">
    <name type="scientific">Blepharisma stoltei</name>
    <dbReference type="NCBI Taxonomy" id="1481888"/>
    <lineage>
        <taxon>Eukaryota</taxon>
        <taxon>Sar</taxon>
        <taxon>Alveolata</taxon>
        <taxon>Ciliophora</taxon>
        <taxon>Postciliodesmatophora</taxon>
        <taxon>Heterotrichea</taxon>
        <taxon>Heterotrichida</taxon>
        <taxon>Blepharismidae</taxon>
        <taxon>Blepharisma</taxon>
    </lineage>
</organism>
<dbReference type="EMBL" id="CAJZBQ010000003">
    <property type="protein sequence ID" value="CAG9311096.1"/>
    <property type="molecule type" value="Genomic_DNA"/>
</dbReference>
<evidence type="ECO:0000256" key="1">
    <source>
        <dbReference type="SAM" id="Phobius"/>
    </source>
</evidence>
<reference evidence="2" key="1">
    <citation type="submission" date="2021-09" db="EMBL/GenBank/DDBJ databases">
        <authorList>
            <consortium name="AG Swart"/>
            <person name="Singh M."/>
            <person name="Singh A."/>
            <person name="Seah K."/>
            <person name="Emmerich C."/>
        </authorList>
    </citation>
    <scope>NUCLEOTIDE SEQUENCE</scope>
    <source>
        <strain evidence="2">ATCC30299</strain>
    </source>
</reference>
<dbReference type="AlphaFoldDB" id="A0AAU9ICJ1"/>